<evidence type="ECO:0000313" key="3">
    <source>
        <dbReference type="Proteomes" id="UP000321798"/>
    </source>
</evidence>
<evidence type="ECO:0000259" key="1">
    <source>
        <dbReference type="Pfam" id="PF09509"/>
    </source>
</evidence>
<reference evidence="2 3" key="1">
    <citation type="submission" date="2019-07" db="EMBL/GenBank/DDBJ databases">
        <title>Whole genome shotgun sequence of Cellulomonas soli NBRC 109434.</title>
        <authorList>
            <person name="Hosoyama A."/>
            <person name="Uohara A."/>
            <person name="Ohji S."/>
            <person name="Ichikawa N."/>
        </authorList>
    </citation>
    <scope>NUCLEOTIDE SEQUENCE [LARGE SCALE GENOMIC DNA]</scope>
    <source>
        <strain evidence="2 3">NBRC 109434</strain>
    </source>
</reference>
<proteinExistence type="predicted"/>
<dbReference type="AlphaFoldDB" id="A0A512PDS5"/>
<gene>
    <name evidence="2" type="ORF">CSO01_20790</name>
</gene>
<accession>A0A512PDS5</accession>
<dbReference type="EMBL" id="BKAL01000007">
    <property type="protein sequence ID" value="GEP69364.1"/>
    <property type="molecule type" value="Genomic_DNA"/>
</dbReference>
<protein>
    <recommendedName>
        <fullName evidence="1">Conserved hypothetical protein CHP02391 domain-containing protein</fullName>
    </recommendedName>
</protein>
<evidence type="ECO:0000313" key="2">
    <source>
        <dbReference type="EMBL" id="GEP69364.1"/>
    </source>
</evidence>
<comment type="caution">
    <text evidence="2">The sequence shown here is derived from an EMBL/GenBank/DDBJ whole genome shotgun (WGS) entry which is preliminary data.</text>
</comment>
<organism evidence="2 3">
    <name type="scientific">Cellulomonas soli</name>
    <dbReference type="NCBI Taxonomy" id="931535"/>
    <lineage>
        <taxon>Bacteria</taxon>
        <taxon>Bacillati</taxon>
        <taxon>Actinomycetota</taxon>
        <taxon>Actinomycetes</taxon>
        <taxon>Micrococcales</taxon>
        <taxon>Cellulomonadaceae</taxon>
        <taxon>Cellulomonas</taxon>
    </lineage>
</organism>
<dbReference type="InterPro" id="IPR012654">
    <property type="entry name" value="CHP02391"/>
</dbReference>
<dbReference type="Proteomes" id="UP000321798">
    <property type="component" value="Unassembled WGS sequence"/>
</dbReference>
<sequence length="286" mass="30384">MKAESSPEYLRSVLSAVRTFRSELEYFLTLHVVNETIARGIAPAIFARDGVDQATIDLSAARVSEAAGRASEATGLTNCYVSVQGAGSVDPIAAWLSMTQPKPVLESGDVVGAANQMVGRLEAMIARAEAEEPPTTGVAAMHPLVWGAASRLWRDGHYREAVATAGEALADNVKAVTGRRDVADTALWQEVFSDRAAAPGRPRLRWPGDPADRDVKNMTDGLRQFAPGAQMVIRNPAAHSTSPISAQEGLERLAALSLLARWVDDCDLVVEAGEVSTPGPMPGSRT</sequence>
<dbReference type="RefSeq" id="WP_146953129.1">
    <property type="nucleotide sequence ID" value="NZ_BAABBJ010000007.1"/>
</dbReference>
<keyword evidence="3" id="KW-1185">Reference proteome</keyword>
<dbReference type="OrthoDB" id="3189478at2"/>
<dbReference type="Pfam" id="PF09509">
    <property type="entry name" value="Hypoth_Ymh"/>
    <property type="match status" value="1"/>
</dbReference>
<feature type="domain" description="Conserved hypothetical protein CHP02391" evidence="1">
    <location>
        <begin position="141"/>
        <end position="263"/>
    </location>
</feature>
<name>A0A512PDS5_9CELL</name>